<dbReference type="AlphaFoldDB" id="A0A5B0QMR5"/>
<accession>A0A5B0QMR5</accession>
<keyword evidence="2" id="KW-1185">Reference proteome</keyword>
<sequence>MPQKTTQKHLTEDLEFTLSALLWKMKIQQRRLLHDQAHQNNPSYQSSHSMLIAHILQRSGVSQNIIIQCINLASVNFLHHIARTRYLEAQIG</sequence>
<evidence type="ECO:0000313" key="2">
    <source>
        <dbReference type="Proteomes" id="UP000324748"/>
    </source>
</evidence>
<dbReference type="Proteomes" id="UP000324748">
    <property type="component" value="Unassembled WGS sequence"/>
</dbReference>
<protein>
    <submittedName>
        <fullName evidence="1">Uncharacterized protein</fullName>
    </submittedName>
</protein>
<comment type="caution">
    <text evidence="1">The sequence shown here is derived from an EMBL/GenBank/DDBJ whole genome shotgun (WGS) entry which is preliminary data.</text>
</comment>
<gene>
    <name evidence="1" type="ORF">PGT21_013933</name>
</gene>
<organism evidence="1 2">
    <name type="scientific">Puccinia graminis f. sp. tritici</name>
    <dbReference type="NCBI Taxonomy" id="56615"/>
    <lineage>
        <taxon>Eukaryota</taxon>
        <taxon>Fungi</taxon>
        <taxon>Dikarya</taxon>
        <taxon>Basidiomycota</taxon>
        <taxon>Pucciniomycotina</taxon>
        <taxon>Pucciniomycetes</taxon>
        <taxon>Pucciniales</taxon>
        <taxon>Pucciniaceae</taxon>
        <taxon>Puccinia</taxon>
    </lineage>
</organism>
<evidence type="ECO:0000313" key="1">
    <source>
        <dbReference type="EMBL" id="KAA1114567.1"/>
    </source>
</evidence>
<dbReference type="EMBL" id="VSWC01000014">
    <property type="protein sequence ID" value="KAA1114567.1"/>
    <property type="molecule type" value="Genomic_DNA"/>
</dbReference>
<proteinExistence type="predicted"/>
<reference evidence="1 2" key="1">
    <citation type="submission" date="2019-05" db="EMBL/GenBank/DDBJ databases">
        <title>Emergence of the Ug99 lineage of the wheat stem rust pathogen through somatic hybridization.</title>
        <authorList>
            <person name="Li F."/>
            <person name="Upadhyaya N.M."/>
            <person name="Sperschneider J."/>
            <person name="Matny O."/>
            <person name="Nguyen-Phuc H."/>
            <person name="Mago R."/>
            <person name="Raley C."/>
            <person name="Miller M.E."/>
            <person name="Silverstein K.A.T."/>
            <person name="Henningsen E."/>
            <person name="Hirsch C.D."/>
            <person name="Visser B."/>
            <person name="Pretorius Z.A."/>
            <person name="Steffenson B.J."/>
            <person name="Schwessinger B."/>
            <person name="Dodds P.N."/>
            <person name="Figueroa M."/>
        </authorList>
    </citation>
    <scope>NUCLEOTIDE SEQUENCE [LARGE SCALE GENOMIC DNA]</scope>
    <source>
        <strain evidence="1">21-0</strain>
    </source>
</reference>
<name>A0A5B0QMR5_PUCGR</name>